<dbReference type="GO" id="GO:0009055">
    <property type="term" value="F:electron transfer activity"/>
    <property type="evidence" value="ECO:0007669"/>
    <property type="project" value="TreeGrafter"/>
</dbReference>
<keyword evidence="2" id="KW-0676">Redox-active center</keyword>
<dbReference type="InterPro" id="IPR014025">
    <property type="entry name" value="Glutaredoxin_subgr"/>
</dbReference>
<evidence type="ECO:0000313" key="4">
    <source>
        <dbReference type="EMBL" id="EWG10417.1"/>
    </source>
</evidence>
<protein>
    <submittedName>
        <fullName evidence="4">YruB family glutaredoxin-like protein</fullName>
    </submittedName>
</protein>
<accession>W7L5C4</accession>
<dbReference type="Proteomes" id="UP000019270">
    <property type="component" value="Unassembled WGS sequence"/>
</dbReference>
<dbReference type="PROSITE" id="PS00195">
    <property type="entry name" value="GLUTAREDOXIN_1"/>
    <property type="match status" value="1"/>
</dbReference>
<dbReference type="SUPFAM" id="SSF52833">
    <property type="entry name" value="Thioredoxin-like"/>
    <property type="match status" value="1"/>
</dbReference>
<reference evidence="5" key="1">
    <citation type="submission" date="2013-03" db="EMBL/GenBank/DDBJ databases">
        <title>Draft genome sequence of Bacillus firmus DS1.</title>
        <authorList>
            <person name="Peng D."/>
            <person name="Zhu L."/>
            <person name="Sun M."/>
        </authorList>
    </citation>
    <scope>NUCLEOTIDE SEQUENCE [LARGE SCALE GENOMIC DNA]</scope>
    <source>
        <strain evidence="5">DS1</strain>
    </source>
</reference>
<organism evidence="4 5">
    <name type="scientific">Cytobacillus firmus DS1</name>
    <dbReference type="NCBI Taxonomy" id="1307436"/>
    <lineage>
        <taxon>Bacteria</taxon>
        <taxon>Bacillati</taxon>
        <taxon>Bacillota</taxon>
        <taxon>Bacilli</taxon>
        <taxon>Bacillales</taxon>
        <taxon>Bacillaceae</taxon>
        <taxon>Cytobacillus</taxon>
    </lineage>
</organism>
<feature type="domain" description="Glutaredoxin" evidence="3">
    <location>
        <begin position="20"/>
        <end position="79"/>
    </location>
</feature>
<dbReference type="PANTHER" id="PTHR34386:SF1">
    <property type="entry name" value="GLUTAREDOXIN-LIKE PROTEIN NRDH"/>
    <property type="match status" value="1"/>
</dbReference>
<dbReference type="Gene3D" id="3.40.30.10">
    <property type="entry name" value="Glutaredoxin"/>
    <property type="match status" value="1"/>
</dbReference>
<evidence type="ECO:0000259" key="3">
    <source>
        <dbReference type="Pfam" id="PF00462"/>
    </source>
</evidence>
<comment type="caution">
    <text evidence="4">The sequence shown here is derived from an EMBL/GenBank/DDBJ whole genome shotgun (WGS) entry which is preliminary data.</text>
</comment>
<proteinExistence type="predicted"/>
<dbReference type="EMBL" id="APVL01000010">
    <property type="protein sequence ID" value="EWG10417.1"/>
    <property type="molecule type" value="Genomic_DNA"/>
</dbReference>
<dbReference type="InterPro" id="IPR051548">
    <property type="entry name" value="Grx-like_ET"/>
</dbReference>
<dbReference type="PRINTS" id="PR00160">
    <property type="entry name" value="GLUTAREDOXIN"/>
</dbReference>
<evidence type="ECO:0000256" key="1">
    <source>
        <dbReference type="ARBA" id="ARBA00023157"/>
    </source>
</evidence>
<reference evidence="4 5" key="2">
    <citation type="journal article" date="2016" name="Sci. Rep.">
        <title>A novel serine protease, Sep1, from Bacillus firmus DS-1 has nematicidal activity and degrades multiple intestinal-associated nematode proteins.</title>
        <authorList>
            <person name="Geng C."/>
            <person name="Nie X."/>
            <person name="Tang Z."/>
            <person name="Zhang Y."/>
            <person name="Lin J."/>
            <person name="Sun M."/>
            <person name="Peng D."/>
        </authorList>
    </citation>
    <scope>NUCLEOTIDE SEQUENCE [LARGE SCALE GENOMIC DNA]</scope>
    <source>
        <strain evidence="4 5">DS1</strain>
    </source>
</reference>
<dbReference type="GO" id="GO:0045454">
    <property type="term" value="P:cell redox homeostasis"/>
    <property type="evidence" value="ECO:0007669"/>
    <property type="project" value="TreeGrafter"/>
</dbReference>
<dbReference type="InterPro" id="IPR036249">
    <property type="entry name" value="Thioredoxin-like_sf"/>
</dbReference>
<dbReference type="PATRIC" id="fig|1307436.3.peg.3196"/>
<dbReference type="AlphaFoldDB" id="W7L5C4"/>
<evidence type="ECO:0000313" key="5">
    <source>
        <dbReference type="Proteomes" id="UP000019270"/>
    </source>
</evidence>
<keyword evidence="1" id="KW-1015">Disulfide bond</keyword>
<dbReference type="InterPro" id="IPR011767">
    <property type="entry name" value="GLR_AS"/>
</dbReference>
<sequence>MTVSKNIVFLLKEEYKMNTITVYTTNTCPYCTMVKNFLDEKGLEYIEVNVQNDQREAQKLVATTGQMGVPQINVNGKWVIGFDPNTIMANVKQ</sequence>
<dbReference type="eggNOG" id="COG0695">
    <property type="taxonomic scope" value="Bacteria"/>
</dbReference>
<name>W7L5C4_CYTFI</name>
<evidence type="ECO:0000256" key="2">
    <source>
        <dbReference type="ARBA" id="ARBA00023284"/>
    </source>
</evidence>
<dbReference type="PROSITE" id="PS51354">
    <property type="entry name" value="GLUTAREDOXIN_2"/>
    <property type="match status" value="1"/>
</dbReference>
<dbReference type="CDD" id="cd02976">
    <property type="entry name" value="NrdH"/>
    <property type="match status" value="1"/>
</dbReference>
<dbReference type="PANTHER" id="PTHR34386">
    <property type="entry name" value="GLUTAREDOXIN"/>
    <property type="match status" value="1"/>
</dbReference>
<dbReference type="Pfam" id="PF00462">
    <property type="entry name" value="Glutaredoxin"/>
    <property type="match status" value="1"/>
</dbReference>
<dbReference type="InterPro" id="IPR002109">
    <property type="entry name" value="Glutaredoxin"/>
</dbReference>
<gene>
    <name evidence="4" type="ORF">PBF_14979</name>
</gene>